<dbReference type="Proteomes" id="UP000011755">
    <property type="component" value="Unassembled WGS sequence"/>
</dbReference>
<evidence type="ECO:0000313" key="6">
    <source>
        <dbReference type="EMBL" id="EMD44793.1"/>
    </source>
</evidence>
<dbReference type="VEuPathDB" id="AmoebaDB:EHI5A_129010"/>
<dbReference type="GO" id="GO:0070008">
    <property type="term" value="F:serine-type exopeptidase activity"/>
    <property type="evidence" value="ECO:0007669"/>
    <property type="project" value="InterPro"/>
</dbReference>
<dbReference type="GO" id="GO:0004180">
    <property type="term" value="F:carboxypeptidase activity"/>
    <property type="evidence" value="ECO:0007669"/>
    <property type="project" value="UniProtKB-KW"/>
</dbReference>
<dbReference type="EMBL" id="KB444954">
    <property type="protein sequence ID" value="EMD44793.1"/>
    <property type="molecule type" value="Genomic_DNA"/>
</dbReference>
<organism evidence="6 7">
    <name type="scientific">Entamoeba histolytica KU27</name>
    <dbReference type="NCBI Taxonomy" id="885311"/>
    <lineage>
        <taxon>Eukaryota</taxon>
        <taxon>Amoebozoa</taxon>
        <taxon>Evosea</taxon>
        <taxon>Archamoebae</taxon>
        <taxon>Mastigamoebida</taxon>
        <taxon>Entamoebidae</taxon>
        <taxon>Entamoeba</taxon>
    </lineage>
</organism>
<protein>
    <submittedName>
        <fullName evidence="6">Serine carboxypeptidase (S28) family protein</fullName>
    </submittedName>
</protein>
<reference evidence="6 7" key="1">
    <citation type="submission" date="2013-02" db="EMBL/GenBank/DDBJ databases">
        <authorList>
            <person name="Hannick L."/>
            <person name="Zafar N."/>
            <person name="Lorenzi H."/>
            <person name="Ali I.A."/>
            <person name="Petri W.P."/>
            <person name="Caler E."/>
        </authorList>
    </citation>
    <scope>NUCLEOTIDE SEQUENCE [LARGE SCALE GENOMIC DNA]</scope>
    <source>
        <strain evidence="6 7">KU27</strain>
    </source>
</reference>
<dbReference type="PANTHER" id="PTHR11010:SF117">
    <property type="entry name" value="SERINE PROTEASE 16"/>
    <property type="match status" value="1"/>
</dbReference>
<dbReference type="InterPro" id="IPR029058">
    <property type="entry name" value="AB_hydrolase_fold"/>
</dbReference>
<sequence length="87" mass="9557">MLSVEHRFYGASTPSLEMDKLIYCTAEQALMDYVEVISHVQEENNLVGHPVIVLGGSYSGNLAAWMRQKYPNVVEGAWASSAPVEAV</sequence>
<evidence type="ECO:0000256" key="4">
    <source>
        <dbReference type="ARBA" id="ARBA00022801"/>
    </source>
</evidence>
<dbReference type="Gene3D" id="3.40.50.1820">
    <property type="entry name" value="alpha/beta hydrolase"/>
    <property type="match status" value="1"/>
</dbReference>
<keyword evidence="2" id="KW-0645">Protease</keyword>
<evidence type="ECO:0000256" key="2">
    <source>
        <dbReference type="ARBA" id="ARBA00022670"/>
    </source>
</evidence>
<evidence type="ECO:0000313" key="7">
    <source>
        <dbReference type="Proteomes" id="UP000011755"/>
    </source>
</evidence>
<evidence type="ECO:0000256" key="3">
    <source>
        <dbReference type="ARBA" id="ARBA00022729"/>
    </source>
</evidence>
<feature type="non-terminal residue" evidence="6">
    <location>
        <position position="87"/>
    </location>
</feature>
<keyword evidence="6" id="KW-0121">Carboxypeptidase</keyword>
<dbReference type="GO" id="GO:0008239">
    <property type="term" value="F:dipeptidyl-peptidase activity"/>
    <property type="evidence" value="ECO:0007669"/>
    <property type="project" value="TreeGrafter"/>
</dbReference>
<dbReference type="InterPro" id="IPR008758">
    <property type="entry name" value="Peptidase_S28"/>
</dbReference>
<keyword evidence="4" id="KW-0378">Hydrolase</keyword>
<gene>
    <name evidence="6" type="ORF">EHI5A_129010</name>
</gene>
<dbReference type="AlphaFoldDB" id="M2R695"/>
<dbReference type="OrthoDB" id="1735038at2759"/>
<keyword evidence="5" id="KW-0325">Glycoprotein</keyword>
<name>M2R695_ENTHI</name>
<evidence type="ECO:0000256" key="5">
    <source>
        <dbReference type="ARBA" id="ARBA00023180"/>
    </source>
</evidence>
<proteinExistence type="inferred from homology"/>
<accession>M2R695</accession>
<dbReference type="SUPFAM" id="SSF53474">
    <property type="entry name" value="alpha/beta-Hydrolases"/>
    <property type="match status" value="1"/>
</dbReference>
<dbReference type="GO" id="GO:0006508">
    <property type="term" value="P:proteolysis"/>
    <property type="evidence" value="ECO:0007669"/>
    <property type="project" value="UniProtKB-KW"/>
</dbReference>
<evidence type="ECO:0000256" key="1">
    <source>
        <dbReference type="ARBA" id="ARBA00011079"/>
    </source>
</evidence>
<dbReference type="PANTHER" id="PTHR11010">
    <property type="entry name" value="PROTEASE S28 PRO-X CARBOXYPEPTIDASE-RELATED"/>
    <property type="match status" value="1"/>
</dbReference>
<dbReference type="Pfam" id="PF05577">
    <property type="entry name" value="Peptidase_S28"/>
    <property type="match status" value="1"/>
</dbReference>
<keyword evidence="3" id="KW-0732">Signal</keyword>
<comment type="similarity">
    <text evidence="1">Belongs to the peptidase S28 family.</text>
</comment>